<proteinExistence type="predicted"/>
<dbReference type="EMBL" id="LAZR01047075">
    <property type="protein sequence ID" value="KKK95066.1"/>
    <property type="molecule type" value="Genomic_DNA"/>
</dbReference>
<feature type="non-terminal residue" evidence="1">
    <location>
        <position position="66"/>
    </location>
</feature>
<dbReference type="Pfam" id="PF05369">
    <property type="entry name" value="MtmB"/>
    <property type="match status" value="1"/>
</dbReference>
<comment type="caution">
    <text evidence="1">The sequence shown here is derived from an EMBL/GenBank/DDBJ whole genome shotgun (WGS) entry which is preliminary data.</text>
</comment>
<sequence length="66" mass="7844">MLKTITAAIIPKNKANKLIDKIIPKYIEQIRNPPHGETLLECYDLDYFRPKPHFARLYYDEIVKEI</sequence>
<dbReference type="SUPFAM" id="SSF75098">
    <property type="entry name" value="Monomethylamine methyltransferase MtmB"/>
    <property type="match status" value="1"/>
</dbReference>
<organism evidence="1">
    <name type="scientific">marine sediment metagenome</name>
    <dbReference type="NCBI Taxonomy" id="412755"/>
    <lineage>
        <taxon>unclassified sequences</taxon>
        <taxon>metagenomes</taxon>
        <taxon>ecological metagenomes</taxon>
    </lineage>
</organism>
<dbReference type="GO" id="GO:0008168">
    <property type="term" value="F:methyltransferase activity"/>
    <property type="evidence" value="ECO:0007669"/>
    <property type="project" value="InterPro"/>
</dbReference>
<reference evidence="1" key="1">
    <citation type="journal article" date="2015" name="Nature">
        <title>Complex archaea that bridge the gap between prokaryotes and eukaryotes.</title>
        <authorList>
            <person name="Spang A."/>
            <person name="Saw J.H."/>
            <person name="Jorgensen S.L."/>
            <person name="Zaremba-Niedzwiedzka K."/>
            <person name="Martijn J."/>
            <person name="Lind A.E."/>
            <person name="van Eijk R."/>
            <person name="Schleper C."/>
            <person name="Guy L."/>
            <person name="Ettema T.J."/>
        </authorList>
    </citation>
    <scope>NUCLEOTIDE SEQUENCE</scope>
</reference>
<dbReference type="GO" id="GO:0032259">
    <property type="term" value="P:methylation"/>
    <property type="evidence" value="ECO:0007669"/>
    <property type="project" value="InterPro"/>
</dbReference>
<protein>
    <submittedName>
        <fullName evidence="1">Uncharacterized protein</fullName>
    </submittedName>
</protein>
<gene>
    <name evidence="1" type="ORF">LCGC14_2676560</name>
</gene>
<dbReference type="InterPro" id="IPR008031">
    <property type="entry name" value="MtmB_MeTrfase"/>
</dbReference>
<dbReference type="Gene3D" id="3.20.20.460">
    <property type="entry name" value="Monomethylamine methyltransferase MtmB"/>
    <property type="match status" value="1"/>
</dbReference>
<dbReference type="AlphaFoldDB" id="A0A0F9CED4"/>
<evidence type="ECO:0000313" key="1">
    <source>
        <dbReference type="EMBL" id="KKK95066.1"/>
    </source>
</evidence>
<dbReference type="InterPro" id="IPR036655">
    <property type="entry name" value="MtmB_sf"/>
</dbReference>
<accession>A0A0F9CED4</accession>
<name>A0A0F9CED4_9ZZZZ</name>